<dbReference type="GO" id="GO:0003743">
    <property type="term" value="F:translation initiation factor activity"/>
    <property type="evidence" value="ECO:0007669"/>
    <property type="project" value="UniProtKB-KW"/>
</dbReference>
<keyword evidence="2" id="KW-1133">Transmembrane helix</keyword>
<name>A0A396HE91_MEDTR</name>
<comment type="caution">
    <text evidence="3">The sequence shown here is derived from an EMBL/GenBank/DDBJ whole genome shotgun (WGS) entry which is preliminary data.</text>
</comment>
<proteinExistence type="predicted"/>
<dbReference type="Gramene" id="rna35200">
    <property type="protein sequence ID" value="RHN50861.1"/>
    <property type="gene ID" value="gene35200"/>
</dbReference>
<dbReference type="EMBL" id="PSQE01000006">
    <property type="protein sequence ID" value="RHN50861.1"/>
    <property type="molecule type" value="Genomic_DNA"/>
</dbReference>
<dbReference type="AlphaFoldDB" id="A0A396HE91"/>
<reference evidence="3" key="1">
    <citation type="journal article" date="2018" name="Nat. Plants">
        <title>Whole-genome landscape of Medicago truncatula symbiotic genes.</title>
        <authorList>
            <person name="Pecrix Y."/>
            <person name="Gamas P."/>
            <person name="Carrere S."/>
        </authorList>
    </citation>
    <scope>NUCLEOTIDE SEQUENCE</scope>
    <source>
        <tissue evidence="3">Leaves</tissue>
    </source>
</reference>
<evidence type="ECO:0000313" key="3">
    <source>
        <dbReference type="EMBL" id="RHN50861.1"/>
    </source>
</evidence>
<keyword evidence="3" id="KW-0396">Initiation factor</keyword>
<evidence type="ECO:0000256" key="2">
    <source>
        <dbReference type="SAM" id="Phobius"/>
    </source>
</evidence>
<feature type="compositionally biased region" description="Basic and acidic residues" evidence="1">
    <location>
        <begin position="1"/>
        <end position="20"/>
    </location>
</feature>
<keyword evidence="2" id="KW-0472">Membrane</keyword>
<protein>
    <submittedName>
        <fullName evidence="3">Putative transcription initiation factor IIF, beta subunit</fullName>
    </submittedName>
</protein>
<keyword evidence="2" id="KW-0812">Transmembrane</keyword>
<feature type="compositionally biased region" description="Gly residues" evidence="1">
    <location>
        <begin position="22"/>
        <end position="31"/>
    </location>
</feature>
<sequence>MIKKEERVDEYGSGGTKEKNNSGGGGGGRVGGYVDTSKADAPVWLMKCPPVVAQSLRGPSSSDSSLPVAKVVVSIDPLKDSAQPEVCIFVIIVVVVFDFHACMRVFFLVLLCSSLVPL</sequence>
<accession>A0A396HE91</accession>
<keyword evidence="3" id="KW-0648">Protein biosynthesis</keyword>
<gene>
    <name evidence="3" type="ORF">MtrunA17_Chr6g0462111</name>
</gene>
<feature type="region of interest" description="Disordered" evidence="1">
    <location>
        <begin position="1"/>
        <end position="33"/>
    </location>
</feature>
<dbReference type="Proteomes" id="UP000265566">
    <property type="component" value="Chromosome 6"/>
</dbReference>
<evidence type="ECO:0000256" key="1">
    <source>
        <dbReference type="SAM" id="MobiDB-lite"/>
    </source>
</evidence>
<organism evidence="3">
    <name type="scientific">Medicago truncatula</name>
    <name type="common">Barrel medic</name>
    <name type="synonym">Medicago tribuloides</name>
    <dbReference type="NCBI Taxonomy" id="3880"/>
    <lineage>
        <taxon>Eukaryota</taxon>
        <taxon>Viridiplantae</taxon>
        <taxon>Streptophyta</taxon>
        <taxon>Embryophyta</taxon>
        <taxon>Tracheophyta</taxon>
        <taxon>Spermatophyta</taxon>
        <taxon>Magnoliopsida</taxon>
        <taxon>eudicotyledons</taxon>
        <taxon>Gunneridae</taxon>
        <taxon>Pentapetalae</taxon>
        <taxon>rosids</taxon>
        <taxon>fabids</taxon>
        <taxon>Fabales</taxon>
        <taxon>Fabaceae</taxon>
        <taxon>Papilionoideae</taxon>
        <taxon>50 kb inversion clade</taxon>
        <taxon>NPAAA clade</taxon>
        <taxon>Hologalegina</taxon>
        <taxon>IRL clade</taxon>
        <taxon>Trifolieae</taxon>
        <taxon>Medicago</taxon>
    </lineage>
</organism>
<feature type="transmembrane region" description="Helical" evidence="2">
    <location>
        <begin position="86"/>
        <end position="116"/>
    </location>
</feature>